<protein>
    <submittedName>
        <fullName evidence="1">Uncharacterized protein</fullName>
    </submittedName>
</protein>
<keyword evidence="2" id="KW-1185">Reference proteome</keyword>
<gene>
    <name evidence="1" type="primary">22</name>
    <name evidence="1" type="ORF">SEA_AKONI_22</name>
</gene>
<organism evidence="1 2">
    <name type="scientific">Microbacterium phage Akoni</name>
    <dbReference type="NCBI Taxonomy" id="2565510"/>
    <lineage>
        <taxon>Viruses</taxon>
        <taxon>Duplodnaviria</taxon>
        <taxon>Heunggongvirae</taxon>
        <taxon>Uroviricota</taxon>
        <taxon>Caudoviricetes</taxon>
        <taxon>Eekayvirinae</taxon>
        <taxon>Akonivirus</taxon>
        <taxon>Akonivirus akoni</taxon>
    </lineage>
</organism>
<dbReference type="EMBL" id="MK757449">
    <property type="protein sequence ID" value="QCG78308.1"/>
    <property type="molecule type" value="Genomic_DNA"/>
</dbReference>
<dbReference type="GeneID" id="55615761"/>
<dbReference type="RefSeq" id="YP_009845403.1">
    <property type="nucleotide sequence ID" value="NC_048761.1"/>
</dbReference>
<reference evidence="1 2" key="1">
    <citation type="submission" date="2019-04" db="EMBL/GenBank/DDBJ databases">
        <authorList>
            <person name="Fakhre F."/>
            <person name="Gonzalez R.M."/>
            <person name="Howells E.K."/>
            <person name="Otero L.A."/>
            <person name="Pegoraro K.N."/>
            <person name="Robichaux K.C."/>
            <person name="Rodier A."/>
            <person name="Sadowski C.L."/>
            <person name="Carter V.P."/>
            <person name="Gray A.D."/>
            <person name="Klein G.C."/>
            <person name="Lebosada C."/>
            <person name="Miklaszewski C.M."/>
            <person name="Sutton S.N."/>
            <person name="Pollenz R.S."/>
            <person name="Garlena R.A."/>
            <person name="Russell D.A."/>
            <person name="Pope W.H."/>
            <person name="Jacobs-Sera D."/>
            <person name="Hatfull G.F."/>
        </authorList>
    </citation>
    <scope>NUCLEOTIDE SEQUENCE [LARGE SCALE GENOMIC DNA]</scope>
</reference>
<evidence type="ECO:0000313" key="2">
    <source>
        <dbReference type="Proteomes" id="UP000298784"/>
    </source>
</evidence>
<evidence type="ECO:0000313" key="1">
    <source>
        <dbReference type="EMBL" id="QCG78308.1"/>
    </source>
</evidence>
<dbReference type="Proteomes" id="UP000298784">
    <property type="component" value="Segment"/>
</dbReference>
<sequence>MDFNDWVRQLLNDPAFMPRYFMWDDDYEDEDEPETIVVQENTDTFVNRNKIIRAIDE</sequence>
<proteinExistence type="predicted"/>
<accession>A0A4D6T884</accession>
<name>A0A4D6T884_9CAUD</name>
<dbReference type="KEGG" id="vg:55615761"/>